<feature type="transmembrane region" description="Helical" evidence="1">
    <location>
        <begin position="38"/>
        <end position="61"/>
    </location>
</feature>
<accession>A0ABX2J1M9</accession>
<evidence type="ECO:0000313" key="3">
    <source>
        <dbReference type="Proteomes" id="UP000822331"/>
    </source>
</evidence>
<keyword evidence="1" id="KW-1133">Transmembrane helix</keyword>
<reference evidence="2 3" key="1">
    <citation type="journal article" date="2020" name="Science">
        <title>Unexpected conservation and global transmission of agrobacterial virulence plasmids.</title>
        <authorList>
            <person name="Weisberg A.J."/>
            <person name="Davis E.W. 2nd"/>
            <person name="Tabima J."/>
            <person name="Belcher M.S."/>
            <person name="Miller M."/>
            <person name="Kuo C.H."/>
            <person name="Loper J.E."/>
            <person name="Grunwald N.J."/>
            <person name="Putnam M.L."/>
            <person name="Chang J.H."/>
        </authorList>
    </citation>
    <scope>NUCLEOTIDE SEQUENCE [LARGE SCALE GENOMIC DNA]</scope>
    <source>
        <strain evidence="2 3">A19/93</strain>
    </source>
</reference>
<dbReference type="RefSeq" id="WP_174003037.1">
    <property type="nucleotide sequence ID" value="NZ_JAAMCP010000001.1"/>
</dbReference>
<dbReference type="Proteomes" id="UP000822331">
    <property type="component" value="Unassembled WGS sequence"/>
</dbReference>
<gene>
    <name evidence="2" type="ORF">G6L72_02315</name>
</gene>
<evidence type="ECO:0000313" key="2">
    <source>
        <dbReference type="EMBL" id="NTF35548.1"/>
    </source>
</evidence>
<proteinExistence type="predicted"/>
<keyword evidence="3" id="KW-1185">Reference proteome</keyword>
<keyword evidence="1" id="KW-0812">Transmembrane</keyword>
<organism evidence="2 3">
    <name type="scientific">Agrobacterium rubi</name>
    <dbReference type="NCBI Taxonomy" id="28099"/>
    <lineage>
        <taxon>Bacteria</taxon>
        <taxon>Pseudomonadati</taxon>
        <taxon>Pseudomonadota</taxon>
        <taxon>Alphaproteobacteria</taxon>
        <taxon>Hyphomicrobiales</taxon>
        <taxon>Rhizobiaceae</taxon>
        <taxon>Rhizobium/Agrobacterium group</taxon>
        <taxon>Agrobacterium</taxon>
    </lineage>
</organism>
<dbReference type="EMBL" id="JAAMCP010000001">
    <property type="protein sequence ID" value="NTF35548.1"/>
    <property type="molecule type" value="Genomic_DNA"/>
</dbReference>
<feature type="transmembrane region" description="Helical" evidence="1">
    <location>
        <begin position="6"/>
        <end position="26"/>
    </location>
</feature>
<name>A0ABX2J1M9_9HYPH</name>
<sequence length="65" mass="7135">MTFTIGFGWWIVPAVITVLTFGYAAFMSREEGTDRYGVAAIISLGFYLLASVVSLLAWLIWSLAA</sequence>
<evidence type="ECO:0000256" key="1">
    <source>
        <dbReference type="SAM" id="Phobius"/>
    </source>
</evidence>
<comment type="caution">
    <text evidence="2">The sequence shown here is derived from an EMBL/GenBank/DDBJ whole genome shotgun (WGS) entry which is preliminary data.</text>
</comment>
<protein>
    <submittedName>
        <fullName evidence="2">Uncharacterized protein</fullName>
    </submittedName>
</protein>
<keyword evidence="1" id="KW-0472">Membrane</keyword>